<proteinExistence type="predicted"/>
<accession>A0AA88AD77</accession>
<reference evidence="2" key="1">
    <citation type="submission" date="2023-07" db="EMBL/GenBank/DDBJ databases">
        <title>draft genome sequence of fig (Ficus carica).</title>
        <authorList>
            <person name="Takahashi T."/>
            <person name="Nishimura K."/>
        </authorList>
    </citation>
    <scope>NUCLEOTIDE SEQUENCE</scope>
</reference>
<gene>
    <name evidence="2" type="ORF">TIFTF001_021693</name>
</gene>
<evidence type="ECO:0000256" key="1">
    <source>
        <dbReference type="SAM" id="MobiDB-lite"/>
    </source>
</evidence>
<comment type="caution">
    <text evidence="2">The sequence shown here is derived from an EMBL/GenBank/DDBJ whole genome shotgun (WGS) entry which is preliminary data.</text>
</comment>
<dbReference type="AlphaFoldDB" id="A0AA88AD77"/>
<organism evidence="2 3">
    <name type="scientific">Ficus carica</name>
    <name type="common">Common fig</name>
    <dbReference type="NCBI Taxonomy" id="3494"/>
    <lineage>
        <taxon>Eukaryota</taxon>
        <taxon>Viridiplantae</taxon>
        <taxon>Streptophyta</taxon>
        <taxon>Embryophyta</taxon>
        <taxon>Tracheophyta</taxon>
        <taxon>Spermatophyta</taxon>
        <taxon>Magnoliopsida</taxon>
        <taxon>eudicotyledons</taxon>
        <taxon>Gunneridae</taxon>
        <taxon>Pentapetalae</taxon>
        <taxon>rosids</taxon>
        <taxon>fabids</taxon>
        <taxon>Rosales</taxon>
        <taxon>Moraceae</taxon>
        <taxon>Ficeae</taxon>
        <taxon>Ficus</taxon>
    </lineage>
</organism>
<protein>
    <submittedName>
        <fullName evidence="2">Uncharacterized protein</fullName>
    </submittedName>
</protein>
<feature type="region of interest" description="Disordered" evidence="1">
    <location>
        <begin position="32"/>
        <end position="59"/>
    </location>
</feature>
<dbReference type="Proteomes" id="UP001187192">
    <property type="component" value="Unassembled WGS sequence"/>
</dbReference>
<feature type="compositionally biased region" description="Basic residues" evidence="1">
    <location>
        <begin position="38"/>
        <end position="47"/>
    </location>
</feature>
<keyword evidence="3" id="KW-1185">Reference proteome</keyword>
<evidence type="ECO:0000313" key="3">
    <source>
        <dbReference type="Proteomes" id="UP001187192"/>
    </source>
</evidence>
<sequence length="75" mass="8204">MTISPTLSLLCLPTAPLPSTLSHSPADAADALPSLSFSHKRRRRRPPRSLLFPPPPPPPSLPIKVVILLLLRKVR</sequence>
<dbReference type="EMBL" id="BTGU01000042">
    <property type="protein sequence ID" value="GMN52548.1"/>
    <property type="molecule type" value="Genomic_DNA"/>
</dbReference>
<evidence type="ECO:0000313" key="2">
    <source>
        <dbReference type="EMBL" id="GMN52548.1"/>
    </source>
</evidence>
<name>A0AA88AD77_FICCA</name>